<evidence type="ECO:0000256" key="3">
    <source>
        <dbReference type="ARBA" id="ARBA00012663"/>
    </source>
</evidence>
<sequence length="545" mass="60732">MTRFFSISQTLFFILVVAVTASCKRAKDASPEAIAQFQNVIPKPDSTVLEGKAFELTKESAITISGADIQPIGQYLADMLNKGTGFSLSLKTSEKAPESGIFLTTASADTTLGNEGYTLTITSDLVTIAGKPAGLFYGLQTLRQLLPAAIEKAPAASAQPAWEIATGTIRDVPLYSWRGSMLDVARHFFGMDDVKRYIDLISYYKMNILHLHLSDDQGWRIEIKSWPNLTKHGGSTQVGGGKGGFFTQEQYGELVAYAKSRFITIVPEIDMPGHINSALASYGELNGGIQVPKEGRIELDLSSPDILGTKTKPTQLYTGREVGFSTLRYNKEETFKFINDVVRELSAITPGPYFHVGGDEAHVTKKEEYIQFVNRFTEIVKSNGKKMVGWEEVSQGNVDSNVIVQHWSKEKYALEAVQKGSLLIMSPANKAYLDMQYDSTSRIGLHWAAYIEVDSAYNWDPLTYSHGINRENVLGVEAPLWTETVENMNDIEYLVFPRLPGYAELGWSTGEKSWDEYKVRLGKHAPRFKAWDIDYYKSAKVPWVE</sequence>
<reference evidence="10" key="1">
    <citation type="submission" date="2018-09" db="EMBL/GenBank/DDBJ databases">
        <title>Chryseolinea sp. KIS68-18 isolated from soil.</title>
        <authorList>
            <person name="Weon H.-Y."/>
            <person name="Kwon S.-W."/>
            <person name="Lee S.A."/>
        </authorList>
    </citation>
    <scope>NUCLEOTIDE SEQUENCE [LARGE SCALE GENOMIC DNA]</scope>
    <source>
        <strain evidence="10">KIS68-18</strain>
    </source>
</reference>
<dbReference type="PANTHER" id="PTHR22600:SF57">
    <property type="entry name" value="BETA-N-ACETYLHEXOSAMINIDASE"/>
    <property type="match status" value="1"/>
</dbReference>
<keyword evidence="10" id="KW-1185">Reference proteome</keyword>
<keyword evidence="5" id="KW-0326">Glycosidase</keyword>
<dbReference type="EC" id="3.2.1.52" evidence="3"/>
<dbReference type="CDD" id="cd06568">
    <property type="entry name" value="GH20_SpHex_like"/>
    <property type="match status" value="1"/>
</dbReference>
<organism evidence="9 10">
    <name type="scientific">Chryseolinea soli</name>
    <dbReference type="NCBI Taxonomy" id="2321403"/>
    <lineage>
        <taxon>Bacteria</taxon>
        <taxon>Pseudomonadati</taxon>
        <taxon>Bacteroidota</taxon>
        <taxon>Cytophagia</taxon>
        <taxon>Cytophagales</taxon>
        <taxon>Fulvivirgaceae</taxon>
        <taxon>Chryseolinea</taxon>
    </lineage>
</organism>
<evidence type="ECO:0000313" key="10">
    <source>
        <dbReference type="Proteomes" id="UP000266183"/>
    </source>
</evidence>
<dbReference type="InterPro" id="IPR015882">
    <property type="entry name" value="HEX_bac_N"/>
</dbReference>
<dbReference type="InterPro" id="IPR025705">
    <property type="entry name" value="Beta_hexosaminidase_sua/sub"/>
</dbReference>
<dbReference type="Gene3D" id="3.20.20.80">
    <property type="entry name" value="Glycosidases"/>
    <property type="match status" value="1"/>
</dbReference>
<dbReference type="PRINTS" id="PR00738">
    <property type="entry name" value="GLHYDRLASE20"/>
</dbReference>
<dbReference type="Gene3D" id="3.30.379.10">
    <property type="entry name" value="Chitobiase/beta-hexosaminidase domain 2-like"/>
    <property type="match status" value="1"/>
</dbReference>
<dbReference type="GO" id="GO:0030203">
    <property type="term" value="P:glycosaminoglycan metabolic process"/>
    <property type="evidence" value="ECO:0007669"/>
    <property type="project" value="TreeGrafter"/>
</dbReference>
<evidence type="ECO:0000256" key="4">
    <source>
        <dbReference type="ARBA" id="ARBA00022801"/>
    </source>
</evidence>
<dbReference type="GO" id="GO:0016020">
    <property type="term" value="C:membrane"/>
    <property type="evidence" value="ECO:0007669"/>
    <property type="project" value="TreeGrafter"/>
</dbReference>
<comment type="catalytic activity">
    <reaction evidence="1">
        <text>Hydrolysis of terminal non-reducing N-acetyl-D-hexosamine residues in N-acetyl-beta-D-hexosaminides.</text>
        <dbReference type="EC" id="3.2.1.52"/>
    </reaction>
</comment>
<dbReference type="InterPro" id="IPR029018">
    <property type="entry name" value="Hex-like_dom2"/>
</dbReference>
<gene>
    <name evidence="9" type="ORF">D4L85_30300</name>
</gene>
<evidence type="ECO:0000256" key="2">
    <source>
        <dbReference type="ARBA" id="ARBA00006285"/>
    </source>
</evidence>
<keyword evidence="4" id="KW-0378">Hydrolase</keyword>
<feature type="domain" description="Glycoside hydrolase family 20 catalytic" evidence="7">
    <location>
        <begin position="175"/>
        <end position="509"/>
    </location>
</feature>
<dbReference type="SUPFAM" id="SSF55545">
    <property type="entry name" value="beta-N-acetylhexosaminidase-like domain"/>
    <property type="match status" value="1"/>
</dbReference>
<dbReference type="KEGG" id="chk:D4L85_30300"/>
<dbReference type="GO" id="GO:0005975">
    <property type="term" value="P:carbohydrate metabolic process"/>
    <property type="evidence" value="ECO:0007669"/>
    <property type="project" value="InterPro"/>
</dbReference>
<feature type="domain" description="Beta-hexosaminidase bacterial type N-terminal" evidence="8">
    <location>
        <begin position="39"/>
        <end position="171"/>
    </location>
</feature>
<protein>
    <recommendedName>
        <fullName evidence="3">beta-N-acetylhexosaminidase</fullName>
        <ecNumber evidence="3">3.2.1.52</ecNumber>
    </recommendedName>
</protein>
<dbReference type="OrthoDB" id="9763537at2"/>
<evidence type="ECO:0000256" key="6">
    <source>
        <dbReference type="PIRSR" id="PIRSR625705-1"/>
    </source>
</evidence>
<comment type="similarity">
    <text evidence="2">Belongs to the glycosyl hydrolase 20 family.</text>
</comment>
<evidence type="ECO:0000259" key="8">
    <source>
        <dbReference type="Pfam" id="PF02838"/>
    </source>
</evidence>
<dbReference type="Proteomes" id="UP000266183">
    <property type="component" value="Chromosome"/>
</dbReference>
<dbReference type="InterPro" id="IPR015883">
    <property type="entry name" value="Glyco_hydro_20_cat"/>
</dbReference>
<dbReference type="AlphaFoldDB" id="A0A385SUT9"/>
<proteinExistence type="inferred from homology"/>
<accession>A0A385SUT9</accession>
<dbReference type="InterPro" id="IPR017853">
    <property type="entry name" value="GH"/>
</dbReference>
<evidence type="ECO:0000256" key="5">
    <source>
        <dbReference type="ARBA" id="ARBA00023295"/>
    </source>
</evidence>
<dbReference type="EMBL" id="CP032382">
    <property type="protein sequence ID" value="AYB34612.1"/>
    <property type="molecule type" value="Genomic_DNA"/>
</dbReference>
<name>A0A385SUT9_9BACT</name>
<feature type="active site" description="Proton donor" evidence="6">
    <location>
        <position position="360"/>
    </location>
</feature>
<dbReference type="SUPFAM" id="SSF51445">
    <property type="entry name" value="(Trans)glycosidases"/>
    <property type="match status" value="1"/>
</dbReference>
<dbReference type="RefSeq" id="WP_119757870.1">
    <property type="nucleotide sequence ID" value="NZ_CP032382.1"/>
</dbReference>
<dbReference type="PROSITE" id="PS51257">
    <property type="entry name" value="PROKAR_LIPOPROTEIN"/>
    <property type="match status" value="1"/>
</dbReference>
<evidence type="ECO:0000259" key="7">
    <source>
        <dbReference type="Pfam" id="PF00728"/>
    </source>
</evidence>
<dbReference type="Pfam" id="PF00728">
    <property type="entry name" value="Glyco_hydro_20"/>
    <property type="match status" value="1"/>
</dbReference>
<evidence type="ECO:0000256" key="1">
    <source>
        <dbReference type="ARBA" id="ARBA00001231"/>
    </source>
</evidence>
<dbReference type="PANTHER" id="PTHR22600">
    <property type="entry name" value="BETA-HEXOSAMINIDASE"/>
    <property type="match status" value="1"/>
</dbReference>
<dbReference type="Pfam" id="PF02838">
    <property type="entry name" value="Glyco_hydro_20b"/>
    <property type="match status" value="1"/>
</dbReference>
<evidence type="ECO:0000313" key="9">
    <source>
        <dbReference type="EMBL" id="AYB34612.1"/>
    </source>
</evidence>
<dbReference type="GO" id="GO:0004563">
    <property type="term" value="F:beta-N-acetylhexosaminidase activity"/>
    <property type="evidence" value="ECO:0007669"/>
    <property type="project" value="UniProtKB-EC"/>
</dbReference>